<gene>
    <name evidence="2" type="ORF">QLS65_04430</name>
</gene>
<dbReference type="Pfam" id="PF13173">
    <property type="entry name" value="AAA_14"/>
    <property type="match status" value="1"/>
</dbReference>
<dbReference type="RefSeq" id="WP_282715467.1">
    <property type="nucleotide sequence ID" value="NZ_JASCRZ010000001.1"/>
</dbReference>
<dbReference type="InterPro" id="IPR027417">
    <property type="entry name" value="P-loop_NTPase"/>
</dbReference>
<protein>
    <submittedName>
        <fullName evidence="2">AAA family ATPase</fullName>
    </submittedName>
</protein>
<proteinExistence type="predicted"/>
<dbReference type="InterPro" id="IPR025420">
    <property type="entry name" value="DUF4143"/>
</dbReference>
<sequence length="380" mass="44446">MENYLKRALFQDFGNKVLPNKVLILLGARRVGKTELIKNYLQTIPDGSYLQLNGEDINDANLLKERSVANYKRLLLNIDLLVIDEAQTIPDIGLILKLIVDAIDGIKIIATGSSIFDLNNNLGEPLVGRKNTLYLFPLAQMEYSQYENYKQTTEKLEERLLFGSYPELIQYSDWEDKKEYLYEIINSYLLKDILVFEGIKHADKIYDLLRLIAYQLGKEVSLQELANQLQMSKNTVANYLDLLSKVFIIFKVEGFSRNLRKEIVKSSRWYFYDNGIRNGIINNFNRLDSRTDVGDLWENYLAVERVKKQNYLKIKTNNYFWRTYDQQELDWLEEKGEELAGFEFKWSETKKVKIPAAFAKAYPEATFEVINKSNYLDFIT</sequence>
<dbReference type="Pfam" id="PF13635">
    <property type="entry name" value="DUF4143"/>
    <property type="match status" value="1"/>
</dbReference>
<dbReference type="PANTHER" id="PTHR43566">
    <property type="entry name" value="CONSERVED PROTEIN"/>
    <property type="match status" value="1"/>
</dbReference>
<organism evidence="2 3">
    <name type="scientific">Flavobacterium algoritolerans</name>
    <dbReference type="NCBI Taxonomy" id="3041254"/>
    <lineage>
        <taxon>Bacteria</taxon>
        <taxon>Pseudomonadati</taxon>
        <taxon>Bacteroidota</taxon>
        <taxon>Flavobacteriia</taxon>
        <taxon>Flavobacteriales</taxon>
        <taxon>Flavobacteriaceae</taxon>
        <taxon>Flavobacterium</taxon>
    </lineage>
</organism>
<dbReference type="EMBL" id="JASCRZ010000001">
    <property type="protein sequence ID" value="MDI5894126.1"/>
    <property type="molecule type" value="Genomic_DNA"/>
</dbReference>
<keyword evidence="3" id="KW-1185">Reference proteome</keyword>
<comment type="caution">
    <text evidence="2">The sequence shown here is derived from an EMBL/GenBank/DDBJ whole genome shotgun (WGS) entry which is preliminary data.</text>
</comment>
<dbReference type="InterPro" id="IPR041682">
    <property type="entry name" value="AAA_14"/>
</dbReference>
<evidence type="ECO:0000313" key="2">
    <source>
        <dbReference type="EMBL" id="MDI5894126.1"/>
    </source>
</evidence>
<name>A0ABT6V7D1_9FLAO</name>
<dbReference type="InterPro" id="IPR003593">
    <property type="entry name" value="AAA+_ATPase"/>
</dbReference>
<dbReference type="SMART" id="SM00382">
    <property type="entry name" value="AAA"/>
    <property type="match status" value="1"/>
</dbReference>
<accession>A0ABT6V7D1</accession>
<feature type="domain" description="AAA+ ATPase" evidence="1">
    <location>
        <begin position="19"/>
        <end position="142"/>
    </location>
</feature>
<evidence type="ECO:0000313" key="3">
    <source>
        <dbReference type="Proteomes" id="UP001243403"/>
    </source>
</evidence>
<reference evidence="2 3" key="1">
    <citation type="submission" date="2023-04" db="EMBL/GenBank/DDBJ databases">
        <title>Two novel species of Flavobacterium.</title>
        <authorList>
            <person name="Liu Q."/>
            <person name="Xin Y.-H."/>
        </authorList>
    </citation>
    <scope>NUCLEOTIDE SEQUENCE [LARGE SCALE GENOMIC DNA]</scope>
    <source>
        <strain evidence="2 3">LB1P51</strain>
    </source>
</reference>
<dbReference type="Proteomes" id="UP001243403">
    <property type="component" value="Unassembled WGS sequence"/>
</dbReference>
<evidence type="ECO:0000259" key="1">
    <source>
        <dbReference type="SMART" id="SM00382"/>
    </source>
</evidence>
<dbReference type="SUPFAM" id="SSF52540">
    <property type="entry name" value="P-loop containing nucleoside triphosphate hydrolases"/>
    <property type="match status" value="1"/>
</dbReference>
<dbReference type="PANTHER" id="PTHR43566:SF1">
    <property type="entry name" value="AAA+ ATPASE DOMAIN-CONTAINING PROTEIN"/>
    <property type="match status" value="1"/>
</dbReference>